<comment type="similarity">
    <text evidence="15">Belongs to the enoyl-CoA hydratase/isomerase family.</text>
</comment>
<evidence type="ECO:0000256" key="4">
    <source>
        <dbReference type="ARBA" id="ARBA00011245"/>
    </source>
</evidence>
<comment type="subunit">
    <text evidence="4">Monomer.</text>
</comment>
<feature type="domain" description="3-hydroxyacyl-CoA dehydrogenase NAD binding" evidence="17">
    <location>
        <begin position="295"/>
        <end position="461"/>
    </location>
</feature>
<dbReference type="CDD" id="cd06558">
    <property type="entry name" value="crotonase-like"/>
    <property type="match status" value="1"/>
</dbReference>
<dbReference type="RefSeq" id="WP_085800485.1">
    <property type="nucleotide sequence ID" value="NZ_FWXB01000008.1"/>
</dbReference>
<dbReference type="PANTHER" id="PTHR23309:SF49">
    <property type="entry name" value="PEROXISOMAL BIFUNCTIONAL ENZYME"/>
    <property type="match status" value="1"/>
</dbReference>
<dbReference type="Gene3D" id="1.10.1040.50">
    <property type="match status" value="1"/>
</dbReference>
<dbReference type="InterPro" id="IPR006108">
    <property type="entry name" value="3HC_DH_C"/>
</dbReference>
<dbReference type="PROSITE" id="PS00166">
    <property type="entry name" value="ENOYL_COA_HYDRATASE"/>
    <property type="match status" value="1"/>
</dbReference>
<dbReference type="GO" id="GO:0004300">
    <property type="term" value="F:enoyl-CoA hydratase activity"/>
    <property type="evidence" value="ECO:0007669"/>
    <property type="project" value="UniProtKB-ARBA"/>
</dbReference>
<keyword evidence="9" id="KW-0443">Lipid metabolism</keyword>
<dbReference type="InterPro" id="IPR029045">
    <property type="entry name" value="ClpP/crotonase-like_dom_sf"/>
</dbReference>
<keyword evidence="13" id="KW-0511">Multifunctional enzyme</keyword>
<evidence type="ECO:0000256" key="3">
    <source>
        <dbReference type="ARBA" id="ARBA00008750"/>
    </source>
</evidence>
<keyword evidence="10" id="KW-0576">Peroxisome</keyword>
<dbReference type="GO" id="GO:0003857">
    <property type="term" value="F:(3S)-3-hydroxyacyl-CoA dehydrogenase (NAD+) activity"/>
    <property type="evidence" value="ECO:0007669"/>
    <property type="project" value="UniProtKB-EC"/>
</dbReference>
<evidence type="ECO:0000256" key="6">
    <source>
        <dbReference type="ARBA" id="ARBA00022963"/>
    </source>
</evidence>
<comment type="pathway">
    <text evidence="2">Lipid metabolism; fatty acid beta-oxidation.</text>
</comment>
<gene>
    <name evidence="18" type="primary">fadJ_1</name>
    <name evidence="18" type="ORF">ROA7745_02353</name>
</gene>
<evidence type="ECO:0000256" key="10">
    <source>
        <dbReference type="ARBA" id="ARBA00023140"/>
    </source>
</evidence>
<evidence type="ECO:0000313" key="18">
    <source>
        <dbReference type="EMBL" id="SMC12527.1"/>
    </source>
</evidence>
<evidence type="ECO:0000256" key="5">
    <source>
        <dbReference type="ARBA" id="ARBA00022832"/>
    </source>
</evidence>
<organism evidence="18 19">
    <name type="scientific">Roseovarius aestuarii</name>
    <dbReference type="NCBI Taxonomy" id="475083"/>
    <lineage>
        <taxon>Bacteria</taxon>
        <taxon>Pseudomonadati</taxon>
        <taxon>Pseudomonadota</taxon>
        <taxon>Alphaproteobacteria</taxon>
        <taxon>Rhodobacterales</taxon>
        <taxon>Roseobacteraceae</taxon>
        <taxon>Roseovarius</taxon>
    </lineage>
</organism>
<comment type="catalytic activity">
    <reaction evidence="14">
        <text>a (3S)-3-hydroxyacyl-CoA + NAD(+) = a 3-oxoacyl-CoA + NADH + H(+)</text>
        <dbReference type="Rhea" id="RHEA:22432"/>
        <dbReference type="ChEBI" id="CHEBI:15378"/>
        <dbReference type="ChEBI" id="CHEBI:57318"/>
        <dbReference type="ChEBI" id="CHEBI:57540"/>
        <dbReference type="ChEBI" id="CHEBI:57945"/>
        <dbReference type="ChEBI" id="CHEBI:90726"/>
        <dbReference type="EC" id="1.1.1.35"/>
    </reaction>
</comment>
<evidence type="ECO:0000256" key="11">
    <source>
        <dbReference type="ARBA" id="ARBA00023235"/>
    </source>
</evidence>
<dbReference type="Pfam" id="PF00725">
    <property type="entry name" value="3HCDH"/>
    <property type="match status" value="1"/>
</dbReference>
<comment type="subcellular location">
    <subcellularLocation>
        <location evidence="1">Peroxisome</location>
    </subcellularLocation>
</comment>
<evidence type="ECO:0000256" key="8">
    <source>
        <dbReference type="ARBA" id="ARBA00023027"/>
    </source>
</evidence>
<keyword evidence="8" id="KW-0520">NAD</keyword>
<dbReference type="GO" id="GO:0016853">
    <property type="term" value="F:isomerase activity"/>
    <property type="evidence" value="ECO:0007669"/>
    <property type="project" value="UniProtKB-KW"/>
</dbReference>
<dbReference type="EMBL" id="FWXB01000008">
    <property type="protein sequence ID" value="SMC12527.1"/>
    <property type="molecule type" value="Genomic_DNA"/>
</dbReference>
<comment type="similarity">
    <text evidence="3">In the N-terminal section; belongs to the enoyl-CoA hydratase/isomerase family.</text>
</comment>
<sequence length="673" mass="71160">MAELRQERQENVAILTLDRPVANALVPSLRAELAEALEAALSDADVQAIVLRSAGADFSIGLDLTEYDAPAQSPQIGDLCLQIENSPKPVIAALHGTVAGAGFELALAAHLRIAAEGTRVGLPEISLGLIPSGGATQRLPRMVGGQVALDLMLSGQLVGVSDPRIDMIIDKVVLGPPREAAVVVAQEVAASGEWVRAQDRFAGLSDPLAYQRSAAGITANLRNKNSAEADIVHCVEAAQLLPYARGLELERTLYGERLKTPDARARRHICVAERRAMIMAERATGRANVVSDVLIPGTGALVTELSVACLNAGLNVMLLAQDVAETDALRERIRGIYDGAVTRGVLVAEARDALLTRLSGAWPADALARTQLVLDTHQIDLQRYLHNLNPLAIWASVTDGGALPQTAPPGLEGRHMVLRVYRPASSAKLVELGVPSGTAADSVVTLAQLFTGMDRQVIRCEHVDGMVGSNMSAAFCAAALTLVRAGANPYRIDAGAEALGFVKGPFHLMDREGLADVAKRLAGRDAVTPAVMAVLESRIAAGATGRAAGRGFYHYDDAGAHPDPDLPKTAGEAASWTEAELGAALEAALVNEAARLLRLKVVQRASDIDLVVVVGFGFERAKGGPLFQADLKGLLGVIREMQRCAPLSEPLWRPEPMIEDMVKNGTGFFGRPT</sequence>
<dbReference type="OrthoDB" id="9771883at2"/>
<proteinExistence type="inferred from homology"/>
<dbReference type="AlphaFoldDB" id="A0A1X7BSE1"/>
<evidence type="ECO:0000256" key="15">
    <source>
        <dbReference type="RuleBase" id="RU003707"/>
    </source>
</evidence>
<dbReference type="Pfam" id="PF02737">
    <property type="entry name" value="3HCDH_N"/>
    <property type="match status" value="1"/>
</dbReference>
<keyword evidence="12" id="KW-0456">Lyase</keyword>
<evidence type="ECO:0000313" key="19">
    <source>
        <dbReference type="Proteomes" id="UP000193224"/>
    </source>
</evidence>
<dbReference type="InterPro" id="IPR008927">
    <property type="entry name" value="6-PGluconate_DH-like_C_sf"/>
</dbReference>
<name>A0A1X7BSE1_9RHOB</name>
<evidence type="ECO:0000256" key="9">
    <source>
        <dbReference type="ARBA" id="ARBA00023098"/>
    </source>
</evidence>
<dbReference type="GO" id="GO:0006635">
    <property type="term" value="P:fatty acid beta-oxidation"/>
    <property type="evidence" value="ECO:0007669"/>
    <property type="project" value="UniProtKB-UniPathway"/>
</dbReference>
<evidence type="ECO:0000256" key="2">
    <source>
        <dbReference type="ARBA" id="ARBA00005005"/>
    </source>
</evidence>
<dbReference type="UniPathway" id="UPA00659"/>
<dbReference type="InterPro" id="IPR006176">
    <property type="entry name" value="3-OHacyl-CoA_DH_NAD-bd"/>
</dbReference>
<protein>
    <submittedName>
        <fullName evidence="18">Fatty acid oxidation complex subunit alpha</fullName>
    </submittedName>
</protein>
<dbReference type="InterPro" id="IPR018376">
    <property type="entry name" value="Enoyl-CoA_hyd/isom_CS"/>
</dbReference>
<feature type="domain" description="3-hydroxyacyl-CoA dehydrogenase C-terminal" evidence="16">
    <location>
        <begin position="465"/>
        <end position="555"/>
    </location>
</feature>
<dbReference type="SUPFAM" id="SSF48179">
    <property type="entry name" value="6-phosphogluconate dehydrogenase C-terminal domain-like"/>
    <property type="match status" value="2"/>
</dbReference>
<dbReference type="Gene3D" id="3.90.226.10">
    <property type="entry name" value="2-enoyl-CoA Hydratase, Chain A, domain 1"/>
    <property type="match status" value="1"/>
</dbReference>
<keyword evidence="5" id="KW-0276">Fatty acid metabolism</keyword>
<dbReference type="Gene3D" id="3.40.50.720">
    <property type="entry name" value="NAD(P)-binding Rossmann-like Domain"/>
    <property type="match status" value="1"/>
</dbReference>
<accession>A0A1X7BSE1</accession>
<dbReference type="InterPro" id="IPR001753">
    <property type="entry name" value="Enoyl-CoA_hydra/iso"/>
</dbReference>
<evidence type="ECO:0000259" key="17">
    <source>
        <dbReference type="Pfam" id="PF02737"/>
    </source>
</evidence>
<evidence type="ECO:0000259" key="16">
    <source>
        <dbReference type="Pfam" id="PF00725"/>
    </source>
</evidence>
<dbReference type="PANTHER" id="PTHR23309">
    <property type="entry name" value="3-HYDROXYACYL-COA DEHYROGENASE"/>
    <property type="match status" value="1"/>
</dbReference>
<evidence type="ECO:0000256" key="12">
    <source>
        <dbReference type="ARBA" id="ARBA00023239"/>
    </source>
</evidence>
<dbReference type="SUPFAM" id="SSF52096">
    <property type="entry name" value="ClpP/crotonase"/>
    <property type="match status" value="1"/>
</dbReference>
<reference evidence="18 19" key="1">
    <citation type="submission" date="2017-03" db="EMBL/GenBank/DDBJ databases">
        <authorList>
            <person name="Afonso C.L."/>
            <person name="Miller P.J."/>
            <person name="Scott M.A."/>
            <person name="Spackman E."/>
            <person name="Goraichik I."/>
            <person name="Dimitrov K.M."/>
            <person name="Suarez D.L."/>
            <person name="Swayne D.E."/>
        </authorList>
    </citation>
    <scope>NUCLEOTIDE SEQUENCE [LARGE SCALE GENOMIC DNA]</scope>
    <source>
        <strain evidence="18 19">CECT 7745</strain>
    </source>
</reference>
<keyword evidence="6" id="KW-0442">Lipid degradation</keyword>
<evidence type="ECO:0000256" key="14">
    <source>
        <dbReference type="ARBA" id="ARBA00049556"/>
    </source>
</evidence>
<evidence type="ECO:0000256" key="1">
    <source>
        <dbReference type="ARBA" id="ARBA00004275"/>
    </source>
</evidence>
<dbReference type="GO" id="GO:0070403">
    <property type="term" value="F:NAD+ binding"/>
    <property type="evidence" value="ECO:0007669"/>
    <property type="project" value="InterPro"/>
</dbReference>
<keyword evidence="11" id="KW-0413">Isomerase</keyword>
<keyword evidence="19" id="KW-1185">Reference proteome</keyword>
<keyword evidence="7" id="KW-0560">Oxidoreductase</keyword>
<dbReference type="Proteomes" id="UP000193224">
    <property type="component" value="Unassembled WGS sequence"/>
</dbReference>
<evidence type="ECO:0000256" key="13">
    <source>
        <dbReference type="ARBA" id="ARBA00023268"/>
    </source>
</evidence>
<evidence type="ECO:0000256" key="7">
    <source>
        <dbReference type="ARBA" id="ARBA00023002"/>
    </source>
</evidence>
<dbReference type="Pfam" id="PF00378">
    <property type="entry name" value="ECH_1"/>
    <property type="match status" value="1"/>
</dbReference>
<dbReference type="SUPFAM" id="SSF51735">
    <property type="entry name" value="NAD(P)-binding Rossmann-fold domains"/>
    <property type="match status" value="1"/>
</dbReference>
<dbReference type="InterPro" id="IPR036291">
    <property type="entry name" value="NAD(P)-bd_dom_sf"/>
</dbReference>